<evidence type="ECO:0000256" key="1">
    <source>
        <dbReference type="SAM" id="MobiDB-lite"/>
    </source>
</evidence>
<keyword evidence="2" id="KW-0812">Transmembrane</keyword>
<keyword evidence="4" id="KW-1185">Reference proteome</keyword>
<accession>A0A5C3Q6V9</accession>
<name>A0A5C3Q6V9_9AGAR</name>
<keyword evidence="2" id="KW-1133">Transmembrane helix</keyword>
<evidence type="ECO:0000313" key="4">
    <source>
        <dbReference type="Proteomes" id="UP000305067"/>
    </source>
</evidence>
<dbReference type="Proteomes" id="UP000305067">
    <property type="component" value="Unassembled WGS sequence"/>
</dbReference>
<feature type="compositionally biased region" description="Low complexity" evidence="1">
    <location>
        <begin position="134"/>
        <end position="172"/>
    </location>
</feature>
<reference evidence="3 4" key="1">
    <citation type="journal article" date="2019" name="Nat. Ecol. Evol.">
        <title>Megaphylogeny resolves global patterns of mushroom evolution.</title>
        <authorList>
            <person name="Varga T."/>
            <person name="Krizsan K."/>
            <person name="Foldi C."/>
            <person name="Dima B."/>
            <person name="Sanchez-Garcia M."/>
            <person name="Sanchez-Ramirez S."/>
            <person name="Szollosi G.J."/>
            <person name="Szarkandi J.G."/>
            <person name="Papp V."/>
            <person name="Albert L."/>
            <person name="Andreopoulos W."/>
            <person name="Angelini C."/>
            <person name="Antonin V."/>
            <person name="Barry K.W."/>
            <person name="Bougher N.L."/>
            <person name="Buchanan P."/>
            <person name="Buyck B."/>
            <person name="Bense V."/>
            <person name="Catcheside P."/>
            <person name="Chovatia M."/>
            <person name="Cooper J."/>
            <person name="Damon W."/>
            <person name="Desjardin D."/>
            <person name="Finy P."/>
            <person name="Geml J."/>
            <person name="Haridas S."/>
            <person name="Hughes K."/>
            <person name="Justo A."/>
            <person name="Karasinski D."/>
            <person name="Kautmanova I."/>
            <person name="Kiss B."/>
            <person name="Kocsube S."/>
            <person name="Kotiranta H."/>
            <person name="LaButti K.M."/>
            <person name="Lechner B.E."/>
            <person name="Liimatainen K."/>
            <person name="Lipzen A."/>
            <person name="Lukacs Z."/>
            <person name="Mihaltcheva S."/>
            <person name="Morgado L.N."/>
            <person name="Niskanen T."/>
            <person name="Noordeloos M.E."/>
            <person name="Ohm R.A."/>
            <person name="Ortiz-Santana B."/>
            <person name="Ovrebo C."/>
            <person name="Racz N."/>
            <person name="Riley R."/>
            <person name="Savchenko A."/>
            <person name="Shiryaev A."/>
            <person name="Soop K."/>
            <person name="Spirin V."/>
            <person name="Szebenyi C."/>
            <person name="Tomsovsky M."/>
            <person name="Tulloss R.E."/>
            <person name="Uehling J."/>
            <person name="Grigoriev I.V."/>
            <person name="Vagvolgyi C."/>
            <person name="Papp T."/>
            <person name="Martin F.M."/>
            <person name="Miettinen O."/>
            <person name="Hibbett D.S."/>
            <person name="Nagy L.G."/>
        </authorList>
    </citation>
    <scope>NUCLEOTIDE SEQUENCE [LARGE SCALE GENOMIC DNA]</scope>
    <source>
        <strain evidence="3 4">CBS 309.79</strain>
    </source>
</reference>
<proteinExistence type="predicted"/>
<protein>
    <submittedName>
        <fullName evidence="3">Uncharacterized protein</fullName>
    </submittedName>
</protein>
<sequence>MIFSRVKKPELERLITAKNYSDLYSACMWEYARTGRDHTLWFFLKTDRWKKCRNIHDLERALNGEPDSVIYADMEPVTELPSLRVVQSASNLFVAFKVNSSAGLGLRRSHSAPMSLAGSSIASSSVKSSRTSSTLSSLIPSASSASSTPSKKNRWSWPATSPTSPTRSPGAPVNSPSAKPRTTRRDSSPKSTTAVVAKPRRSKSSLPREFAPQTKFLQDRSPPRPRRRNTLDGSQPSFKPMPKIWEERTYIEPPTAVVATVSTTTQAVVVAPSTASRKSKPITEDPRVIISPYLNVTDCDITYEDIMALPWPQREPAQPATLRRQSAPHVSIPKKTSFASLCRDDMRALPEPSPPLLLQWKLLYEFLGMSFIATLLFTVTAVATVYLISKSKLAMLTCVAIGHVLLTVDLSQLP</sequence>
<feature type="region of interest" description="Disordered" evidence="1">
    <location>
        <begin position="134"/>
        <end position="240"/>
    </location>
</feature>
<dbReference type="AlphaFoldDB" id="A0A5C3Q6V9"/>
<dbReference type="EMBL" id="ML178866">
    <property type="protein sequence ID" value="TFK96120.1"/>
    <property type="molecule type" value="Genomic_DNA"/>
</dbReference>
<organism evidence="3 4">
    <name type="scientific">Pterulicium gracile</name>
    <dbReference type="NCBI Taxonomy" id="1884261"/>
    <lineage>
        <taxon>Eukaryota</taxon>
        <taxon>Fungi</taxon>
        <taxon>Dikarya</taxon>
        <taxon>Basidiomycota</taxon>
        <taxon>Agaricomycotina</taxon>
        <taxon>Agaricomycetes</taxon>
        <taxon>Agaricomycetidae</taxon>
        <taxon>Agaricales</taxon>
        <taxon>Pleurotineae</taxon>
        <taxon>Pterulaceae</taxon>
        <taxon>Pterulicium</taxon>
    </lineage>
</organism>
<evidence type="ECO:0000256" key="2">
    <source>
        <dbReference type="SAM" id="Phobius"/>
    </source>
</evidence>
<gene>
    <name evidence="3" type="ORF">BDV98DRAFT_608487</name>
</gene>
<feature type="transmembrane region" description="Helical" evidence="2">
    <location>
        <begin position="362"/>
        <end position="387"/>
    </location>
</feature>
<keyword evidence="2" id="KW-0472">Membrane</keyword>
<evidence type="ECO:0000313" key="3">
    <source>
        <dbReference type="EMBL" id="TFK96120.1"/>
    </source>
</evidence>